<dbReference type="PANTHER" id="PTHR31500:SF9">
    <property type="entry name" value="AT-HOOK MOTIF NUCLEAR-LOCALIZED PROTEIN 9"/>
    <property type="match status" value="1"/>
</dbReference>
<dbReference type="Gene3D" id="3.30.1330.80">
    <property type="entry name" value="Hypothetical protein, similar to alpha- acetolactate decarboxylase, domain 2"/>
    <property type="match status" value="1"/>
</dbReference>
<evidence type="ECO:0000313" key="7">
    <source>
        <dbReference type="EMBL" id="KAG6427141.1"/>
    </source>
</evidence>
<evidence type="ECO:0000313" key="8">
    <source>
        <dbReference type="Proteomes" id="UP000298416"/>
    </source>
</evidence>
<organism evidence="7">
    <name type="scientific">Salvia splendens</name>
    <name type="common">Scarlet sage</name>
    <dbReference type="NCBI Taxonomy" id="180675"/>
    <lineage>
        <taxon>Eukaryota</taxon>
        <taxon>Viridiplantae</taxon>
        <taxon>Streptophyta</taxon>
        <taxon>Embryophyta</taxon>
        <taxon>Tracheophyta</taxon>
        <taxon>Spermatophyta</taxon>
        <taxon>Magnoliopsida</taxon>
        <taxon>eudicotyledons</taxon>
        <taxon>Gunneridae</taxon>
        <taxon>Pentapetalae</taxon>
        <taxon>asterids</taxon>
        <taxon>lamiids</taxon>
        <taxon>Lamiales</taxon>
        <taxon>Lamiaceae</taxon>
        <taxon>Nepetoideae</taxon>
        <taxon>Mentheae</taxon>
        <taxon>Salviinae</taxon>
        <taxon>Salvia</taxon>
        <taxon>Salvia subgen. Calosphace</taxon>
        <taxon>core Calosphace</taxon>
    </lineage>
</organism>
<dbReference type="PROSITE" id="PS51742">
    <property type="entry name" value="PPC"/>
    <property type="match status" value="1"/>
</dbReference>
<evidence type="ECO:0000256" key="4">
    <source>
        <dbReference type="RuleBase" id="RU367031"/>
    </source>
</evidence>
<comment type="caution">
    <text evidence="7">The sequence shown here is derived from an EMBL/GenBank/DDBJ whole genome shotgun (WGS) entry which is preliminary data.</text>
</comment>
<gene>
    <name evidence="7" type="ORF">SASPL_111381</name>
</gene>
<feature type="region of interest" description="Disordered" evidence="5">
    <location>
        <begin position="270"/>
        <end position="311"/>
    </location>
</feature>
<feature type="compositionally biased region" description="Polar residues" evidence="5">
    <location>
        <begin position="287"/>
        <end position="311"/>
    </location>
</feature>
<reference evidence="7" key="2">
    <citation type="submission" date="2020-08" db="EMBL/GenBank/DDBJ databases">
        <title>Plant Genome Project.</title>
        <authorList>
            <person name="Zhang R.-G."/>
        </authorList>
    </citation>
    <scope>NUCLEOTIDE SEQUENCE</scope>
    <source>
        <strain evidence="7">Huo1</strain>
        <tissue evidence="7">Leaf</tissue>
    </source>
</reference>
<evidence type="ECO:0000256" key="2">
    <source>
        <dbReference type="ARBA" id="ARBA00023125"/>
    </source>
</evidence>
<dbReference type="EMBL" id="PNBA02000004">
    <property type="protein sequence ID" value="KAG6427141.1"/>
    <property type="molecule type" value="Genomic_DNA"/>
</dbReference>
<sequence>MDQRDSMTLAGSGLYYMQAESVTGLQSSPSMSPMSNAAVHFQSNTGGSMNVSSLPLDTSSAMSAHGVSVGPHAMQQQGEPVRRERGRPRKYGHDGAVSLGLSPSISNPTSMARATQKLRGRPPGVGCKQQLSPLGGSAFSGAGTMTPHIINVAVGEDIKRKVLSLLQGRRGIVILSGVGSISAANIKISNSSGSVTYEVRFAILSVACIRGIGSYINDVDGPHGPTGGLNVTFAGPDGRLIGGPVEGLLIAGSPVQVIAGSMVAFTSKPKNKVPEDLEPSGDPHRSTLGNSVNPANISQSLNQMHAWANSR</sequence>
<keyword evidence="3 4" id="KW-0804">Transcription</keyword>
<reference evidence="7" key="1">
    <citation type="submission" date="2018-01" db="EMBL/GenBank/DDBJ databases">
        <authorList>
            <person name="Mao J.F."/>
        </authorList>
    </citation>
    <scope>NUCLEOTIDE SEQUENCE</scope>
    <source>
        <strain evidence="7">Huo1</strain>
        <tissue evidence="7">Leaf</tissue>
    </source>
</reference>
<proteinExistence type="predicted"/>
<comment type="function">
    <text evidence="4">Transcription factor that specifically binds AT-rich DNA sequences related to the nuclear matrix attachment regions (MARs).</text>
</comment>
<dbReference type="PANTHER" id="PTHR31500">
    <property type="entry name" value="AT-HOOK MOTIF NUCLEAR-LOCALIZED PROTEIN 9"/>
    <property type="match status" value="1"/>
</dbReference>
<dbReference type="AlphaFoldDB" id="A0A8X8YCD5"/>
<dbReference type="GO" id="GO:0005634">
    <property type="term" value="C:nucleus"/>
    <property type="evidence" value="ECO:0007669"/>
    <property type="project" value="UniProtKB-SubCell"/>
</dbReference>
<dbReference type="InterPro" id="IPR005175">
    <property type="entry name" value="PPC_dom"/>
</dbReference>
<keyword evidence="8" id="KW-1185">Reference proteome</keyword>
<dbReference type="InterPro" id="IPR039605">
    <property type="entry name" value="AHL"/>
</dbReference>
<evidence type="ECO:0000256" key="5">
    <source>
        <dbReference type="SAM" id="MobiDB-lite"/>
    </source>
</evidence>
<dbReference type="CDD" id="cd11378">
    <property type="entry name" value="DUF296"/>
    <property type="match status" value="1"/>
</dbReference>
<dbReference type="Proteomes" id="UP000298416">
    <property type="component" value="Unassembled WGS sequence"/>
</dbReference>
<comment type="domain">
    <text evidence="4">The PPC domain mediates interactions between AHL proteins.</text>
</comment>
<feature type="domain" description="PPC" evidence="6">
    <location>
        <begin position="142"/>
        <end position="284"/>
    </location>
</feature>
<protein>
    <recommendedName>
        <fullName evidence="4">AT-hook motif nuclear-localized protein</fullName>
    </recommendedName>
</protein>
<evidence type="ECO:0000256" key="1">
    <source>
        <dbReference type="ARBA" id="ARBA00023015"/>
    </source>
</evidence>
<evidence type="ECO:0000256" key="3">
    <source>
        <dbReference type="ARBA" id="ARBA00023163"/>
    </source>
</evidence>
<accession>A0A8X8YCD5</accession>
<comment type="subcellular location">
    <subcellularLocation>
        <location evidence="4">Nucleus</location>
    </subcellularLocation>
</comment>
<evidence type="ECO:0000259" key="6">
    <source>
        <dbReference type="PROSITE" id="PS51742"/>
    </source>
</evidence>
<feature type="region of interest" description="Disordered" evidence="5">
    <location>
        <begin position="70"/>
        <end position="109"/>
    </location>
</feature>
<dbReference type="Pfam" id="PF03479">
    <property type="entry name" value="PCC"/>
    <property type="match status" value="1"/>
</dbReference>
<keyword evidence="4" id="KW-0539">Nucleus</keyword>
<name>A0A8X8YCD5_SALSN</name>
<keyword evidence="1 4" id="KW-0805">Transcription regulation</keyword>
<keyword evidence="2 4" id="KW-0238">DNA-binding</keyword>
<dbReference type="SUPFAM" id="SSF117856">
    <property type="entry name" value="AF0104/ALDC/Ptd012-like"/>
    <property type="match status" value="1"/>
</dbReference>
<dbReference type="GO" id="GO:0003680">
    <property type="term" value="F:minor groove of adenine-thymine-rich DNA binding"/>
    <property type="evidence" value="ECO:0007669"/>
    <property type="project" value="UniProtKB-UniRule"/>
</dbReference>